<dbReference type="PROSITE" id="PS50088">
    <property type="entry name" value="ANK_REPEAT"/>
    <property type="match status" value="1"/>
</dbReference>
<dbReference type="Pfam" id="PF12796">
    <property type="entry name" value="Ank_2"/>
    <property type="match status" value="1"/>
</dbReference>
<dbReference type="Proteomes" id="UP001224890">
    <property type="component" value="Unassembled WGS sequence"/>
</dbReference>
<dbReference type="InterPro" id="IPR036770">
    <property type="entry name" value="Ankyrin_rpt-contain_sf"/>
</dbReference>
<organism evidence="5 6">
    <name type="scientific">Colletotrichum godetiae</name>
    <dbReference type="NCBI Taxonomy" id="1209918"/>
    <lineage>
        <taxon>Eukaryota</taxon>
        <taxon>Fungi</taxon>
        <taxon>Dikarya</taxon>
        <taxon>Ascomycota</taxon>
        <taxon>Pezizomycotina</taxon>
        <taxon>Sordariomycetes</taxon>
        <taxon>Hypocreomycetidae</taxon>
        <taxon>Glomerellales</taxon>
        <taxon>Glomerellaceae</taxon>
        <taxon>Colletotrichum</taxon>
        <taxon>Colletotrichum acutatum species complex</taxon>
    </lineage>
</organism>
<proteinExistence type="predicted"/>
<keyword evidence="6" id="KW-1185">Reference proteome</keyword>
<dbReference type="RefSeq" id="XP_060424429.1">
    <property type="nucleotide sequence ID" value="XM_060580037.1"/>
</dbReference>
<dbReference type="AlphaFoldDB" id="A0AAJ0AEU5"/>
<feature type="region of interest" description="Disordered" evidence="4">
    <location>
        <begin position="368"/>
        <end position="395"/>
    </location>
</feature>
<evidence type="ECO:0000256" key="1">
    <source>
        <dbReference type="ARBA" id="ARBA00022737"/>
    </source>
</evidence>
<name>A0AAJ0AEU5_9PEZI</name>
<evidence type="ECO:0000256" key="4">
    <source>
        <dbReference type="SAM" id="MobiDB-lite"/>
    </source>
</evidence>
<dbReference type="GeneID" id="85464563"/>
<dbReference type="PRINTS" id="PR01415">
    <property type="entry name" value="ANKYRIN"/>
</dbReference>
<evidence type="ECO:0000313" key="6">
    <source>
        <dbReference type="Proteomes" id="UP001224890"/>
    </source>
</evidence>
<dbReference type="SMART" id="SM00248">
    <property type="entry name" value="ANK"/>
    <property type="match status" value="3"/>
</dbReference>
<comment type="caution">
    <text evidence="5">The sequence shown here is derived from an EMBL/GenBank/DDBJ whole genome shotgun (WGS) entry which is preliminary data.</text>
</comment>
<gene>
    <name evidence="5" type="ORF">BDP55DRAFT_733131</name>
</gene>
<evidence type="ECO:0000256" key="2">
    <source>
        <dbReference type="ARBA" id="ARBA00023043"/>
    </source>
</evidence>
<feature type="repeat" description="ANK" evidence="3">
    <location>
        <begin position="195"/>
        <end position="228"/>
    </location>
</feature>
<dbReference type="Gene3D" id="1.25.40.20">
    <property type="entry name" value="Ankyrin repeat-containing domain"/>
    <property type="match status" value="2"/>
</dbReference>
<evidence type="ECO:0000313" key="5">
    <source>
        <dbReference type="EMBL" id="KAK1659665.1"/>
    </source>
</evidence>
<dbReference type="SUPFAM" id="SSF48403">
    <property type="entry name" value="Ankyrin repeat"/>
    <property type="match status" value="1"/>
</dbReference>
<reference evidence="5" key="1">
    <citation type="submission" date="2021-06" db="EMBL/GenBank/DDBJ databases">
        <title>Comparative genomics, transcriptomics and evolutionary studies reveal genomic signatures of adaptation to plant cell wall in hemibiotrophic fungi.</title>
        <authorList>
            <consortium name="DOE Joint Genome Institute"/>
            <person name="Baroncelli R."/>
            <person name="Diaz J.F."/>
            <person name="Benocci T."/>
            <person name="Peng M."/>
            <person name="Battaglia E."/>
            <person name="Haridas S."/>
            <person name="Andreopoulos W."/>
            <person name="Labutti K."/>
            <person name="Pangilinan J."/>
            <person name="Floch G.L."/>
            <person name="Makela M.R."/>
            <person name="Henrissat B."/>
            <person name="Grigoriev I.V."/>
            <person name="Crouch J.A."/>
            <person name="De Vries R.P."/>
            <person name="Sukno S.A."/>
            <person name="Thon M.R."/>
        </authorList>
    </citation>
    <scope>NUCLEOTIDE SEQUENCE</scope>
    <source>
        <strain evidence="5">CBS 193.32</strain>
    </source>
</reference>
<dbReference type="PANTHER" id="PTHR24198">
    <property type="entry name" value="ANKYRIN REPEAT AND PROTEIN KINASE DOMAIN-CONTAINING PROTEIN"/>
    <property type="match status" value="1"/>
</dbReference>
<evidence type="ECO:0000256" key="3">
    <source>
        <dbReference type="PROSITE-ProRule" id="PRU00023"/>
    </source>
</evidence>
<dbReference type="PROSITE" id="PS50297">
    <property type="entry name" value="ANK_REP_REGION"/>
    <property type="match status" value="1"/>
</dbReference>
<keyword evidence="2 3" id="KW-0040">ANK repeat</keyword>
<dbReference type="InterPro" id="IPR002110">
    <property type="entry name" value="Ankyrin_rpt"/>
</dbReference>
<sequence>MNVTCSKRCCTPLINLIGIPGSNATILELIGGGAVVNLDNSQFGTVLNKACYDGNLSMVEFLHQKCGADANFISKGFFGNALQAACFGKKGVLQSETEKIIEYLVTKAEAEINQQCGFFGTALNLACQLPLSSTSTILTRKFKANANIADQMGRLPIHFAAIHSSGRYSRMLGSLVHPLQLPTDGGDYLNSADKTGHTVLHWAAQSGDVHTVKKILSSGKVEVDQADNDGWTALCWAARGLTSKYKFTNKDNHYQLEVIKYLLESGADGRVKVRTDFPNVTWCPLEIAYLHDSGKDIIDILLEASDTEDVDYVFGGITLSSTGYQHDELVYSCCLSHLILDAHSCRRCPDFHLCFKCYNHRKVLHPGPDPKLPHHKEFRNIDPAPPRGDKPPQVPDHILARNEYLWPKKKSDGTSK</sequence>
<accession>A0AAJ0AEU5</accession>
<dbReference type="PANTHER" id="PTHR24198:SF165">
    <property type="entry name" value="ANKYRIN REPEAT-CONTAINING PROTEIN-RELATED"/>
    <property type="match status" value="1"/>
</dbReference>
<keyword evidence="1" id="KW-0677">Repeat</keyword>
<protein>
    <submittedName>
        <fullName evidence="5">Ankyrin repeat-containing domain protein</fullName>
    </submittedName>
</protein>
<dbReference type="EMBL" id="JAHMHR010000058">
    <property type="protein sequence ID" value="KAK1659665.1"/>
    <property type="molecule type" value="Genomic_DNA"/>
</dbReference>